<proteinExistence type="predicted"/>
<evidence type="ECO:0000313" key="2">
    <source>
        <dbReference type="Proteomes" id="UP001145742"/>
    </source>
</evidence>
<dbReference type="EMBL" id="WHWB01032965">
    <property type="protein sequence ID" value="KAJ7422677.1"/>
    <property type="molecule type" value="Genomic_DNA"/>
</dbReference>
<keyword evidence="2" id="KW-1185">Reference proteome</keyword>
<protein>
    <submittedName>
        <fullName evidence="1">Uncharacterized protein</fullName>
    </submittedName>
</protein>
<comment type="caution">
    <text evidence="1">The sequence shown here is derived from an EMBL/GenBank/DDBJ whole genome shotgun (WGS) entry which is preliminary data.</text>
</comment>
<gene>
    <name evidence="1" type="ORF">WISP_36928</name>
</gene>
<accession>A0ABQ9DL72</accession>
<organism evidence="1 2">
    <name type="scientific">Willisornis vidua</name>
    <name type="common">Xingu scale-backed antbird</name>
    <dbReference type="NCBI Taxonomy" id="1566151"/>
    <lineage>
        <taxon>Eukaryota</taxon>
        <taxon>Metazoa</taxon>
        <taxon>Chordata</taxon>
        <taxon>Craniata</taxon>
        <taxon>Vertebrata</taxon>
        <taxon>Euteleostomi</taxon>
        <taxon>Archelosauria</taxon>
        <taxon>Archosauria</taxon>
        <taxon>Dinosauria</taxon>
        <taxon>Saurischia</taxon>
        <taxon>Theropoda</taxon>
        <taxon>Coelurosauria</taxon>
        <taxon>Aves</taxon>
        <taxon>Neognathae</taxon>
        <taxon>Neoaves</taxon>
        <taxon>Telluraves</taxon>
        <taxon>Australaves</taxon>
        <taxon>Passeriformes</taxon>
        <taxon>Thamnophilidae</taxon>
        <taxon>Willisornis</taxon>
    </lineage>
</organism>
<evidence type="ECO:0000313" key="1">
    <source>
        <dbReference type="EMBL" id="KAJ7422677.1"/>
    </source>
</evidence>
<dbReference type="Proteomes" id="UP001145742">
    <property type="component" value="Unassembled WGS sequence"/>
</dbReference>
<name>A0ABQ9DL72_9PASS</name>
<sequence length="79" mass="8992">MPDPPPETQQIRKSGQELAVEQTVVVESPALEVFKKHMDMAPEDMAYTVNLQVSLRISTPLRIFLTDHRIIKWFGLDGT</sequence>
<reference evidence="1" key="1">
    <citation type="submission" date="2019-10" db="EMBL/GenBank/DDBJ databases">
        <authorList>
            <person name="Soares A.E.R."/>
            <person name="Aleixo A."/>
            <person name="Schneider P."/>
            <person name="Miyaki C.Y."/>
            <person name="Schneider M.P."/>
            <person name="Mello C."/>
            <person name="Vasconcelos A.T.R."/>
        </authorList>
    </citation>
    <scope>NUCLEOTIDE SEQUENCE</scope>
    <source>
        <tissue evidence="1">Muscle</tissue>
    </source>
</reference>